<dbReference type="PANTHER" id="PTHR46300">
    <property type="entry name" value="P450, PUTATIVE (EUROFUNG)-RELATED-RELATED"/>
    <property type="match status" value="1"/>
</dbReference>
<dbReference type="Proteomes" id="UP001172673">
    <property type="component" value="Unassembled WGS sequence"/>
</dbReference>
<evidence type="ECO:0000256" key="3">
    <source>
        <dbReference type="ARBA" id="ARBA00022723"/>
    </source>
</evidence>
<comment type="similarity">
    <text evidence="2 8">Belongs to the cytochrome P450 family.</text>
</comment>
<proteinExistence type="inferred from homology"/>
<dbReference type="PANTHER" id="PTHR46300:SF2">
    <property type="entry name" value="CYTOCHROME P450 MONOOXYGENASE ALNH-RELATED"/>
    <property type="match status" value="1"/>
</dbReference>
<keyword evidence="3 7" id="KW-0479">Metal-binding</keyword>
<keyword evidence="6 8" id="KW-0503">Monooxygenase</keyword>
<sequence>MLTVLAYAWKLALAALAVLVVSFLLRYVPASRRPRNFPPGPPGLPILGNLHQLPTTKMWLRFHEWQKQYGPVMGLKFGPLNVVVLSSYKPVRDLYEMRGNIYSSRPENYVTSKLVCPNDVHILFQPYGQAWRALRKASMGLLNITDVDEILPLQEAESSQTMYDIMQSPDQWFNHLRRYGTAVILEAVFGQRGATYADPSISTFYEIEEDFAEIMMLGATPPVDAFPFLKYIPDFLASYKAKAIAIGRKQKAYYETLLNRTKSRMHKKGAAQGFMPKLLEKGDKSGLTYDQLVYTGGSFVEAGSESSSMNLHLFVLAMTAHPEVLLKAQQEVDEVCGANAAPSAQHRDKLPYIQAIMKEVLRWRPGAPGGVPRMLTQDDYYEGYFLPKGTIIFASYWSIHHDESEYERADEFMPERWLNNEFGTKTTGNDNDHRRTIYAFGAGRRACPGQHMGQNSLMINMAKLAWAFDIKADPKSPPCLDERDLYTDGFVGAPHPFPAVFTIRSEKHKEVLEKEYGVAQEFLRKYED</sequence>
<dbReference type="Gene3D" id="1.10.630.10">
    <property type="entry name" value="Cytochrome P450"/>
    <property type="match status" value="1"/>
</dbReference>
<organism evidence="9 10">
    <name type="scientific">Cladophialophora chaetospira</name>
    <dbReference type="NCBI Taxonomy" id="386627"/>
    <lineage>
        <taxon>Eukaryota</taxon>
        <taxon>Fungi</taxon>
        <taxon>Dikarya</taxon>
        <taxon>Ascomycota</taxon>
        <taxon>Pezizomycotina</taxon>
        <taxon>Eurotiomycetes</taxon>
        <taxon>Chaetothyriomycetidae</taxon>
        <taxon>Chaetothyriales</taxon>
        <taxon>Herpotrichiellaceae</taxon>
        <taxon>Cladophialophora</taxon>
    </lineage>
</organism>
<dbReference type="GO" id="GO:0016705">
    <property type="term" value="F:oxidoreductase activity, acting on paired donors, with incorporation or reduction of molecular oxygen"/>
    <property type="evidence" value="ECO:0007669"/>
    <property type="project" value="InterPro"/>
</dbReference>
<evidence type="ECO:0000256" key="1">
    <source>
        <dbReference type="ARBA" id="ARBA00001971"/>
    </source>
</evidence>
<dbReference type="CDD" id="cd11065">
    <property type="entry name" value="CYP64-like"/>
    <property type="match status" value="1"/>
</dbReference>
<gene>
    <name evidence="9" type="ORF">H2200_006322</name>
</gene>
<dbReference type="GO" id="GO:0020037">
    <property type="term" value="F:heme binding"/>
    <property type="evidence" value="ECO:0007669"/>
    <property type="project" value="InterPro"/>
</dbReference>
<keyword evidence="5 7" id="KW-0408">Iron</keyword>
<evidence type="ECO:0000256" key="5">
    <source>
        <dbReference type="ARBA" id="ARBA00023004"/>
    </source>
</evidence>
<dbReference type="InterPro" id="IPR017972">
    <property type="entry name" value="Cyt_P450_CS"/>
</dbReference>
<keyword evidence="4 8" id="KW-0560">Oxidoreductase</keyword>
<dbReference type="SUPFAM" id="SSF48264">
    <property type="entry name" value="Cytochrome P450"/>
    <property type="match status" value="1"/>
</dbReference>
<evidence type="ECO:0000256" key="7">
    <source>
        <dbReference type="PIRSR" id="PIRSR602401-1"/>
    </source>
</evidence>
<comment type="caution">
    <text evidence="9">The sequence shown here is derived from an EMBL/GenBank/DDBJ whole genome shotgun (WGS) entry which is preliminary data.</text>
</comment>
<dbReference type="PROSITE" id="PS00086">
    <property type="entry name" value="CYTOCHROME_P450"/>
    <property type="match status" value="1"/>
</dbReference>
<comment type="cofactor">
    <cofactor evidence="1 7">
        <name>heme</name>
        <dbReference type="ChEBI" id="CHEBI:30413"/>
    </cofactor>
</comment>
<feature type="binding site" description="axial binding residue" evidence="7">
    <location>
        <position position="447"/>
    </location>
    <ligand>
        <name>heme</name>
        <dbReference type="ChEBI" id="CHEBI:30413"/>
    </ligand>
    <ligandPart>
        <name>Fe</name>
        <dbReference type="ChEBI" id="CHEBI:18248"/>
    </ligandPart>
</feature>
<evidence type="ECO:0000256" key="4">
    <source>
        <dbReference type="ARBA" id="ARBA00023002"/>
    </source>
</evidence>
<dbReference type="Pfam" id="PF00067">
    <property type="entry name" value="p450"/>
    <property type="match status" value="1"/>
</dbReference>
<dbReference type="AlphaFoldDB" id="A0AA38XAP3"/>
<evidence type="ECO:0008006" key="11">
    <source>
        <dbReference type="Google" id="ProtNLM"/>
    </source>
</evidence>
<dbReference type="InterPro" id="IPR001128">
    <property type="entry name" value="Cyt_P450"/>
</dbReference>
<dbReference type="InterPro" id="IPR002401">
    <property type="entry name" value="Cyt_P450_E_grp-I"/>
</dbReference>
<reference evidence="9" key="1">
    <citation type="submission" date="2022-10" db="EMBL/GenBank/DDBJ databases">
        <title>Culturing micro-colonial fungi from biological soil crusts in the Mojave desert and describing Neophaeococcomyces mojavensis, and introducing the new genera and species Taxawa tesnikishii.</title>
        <authorList>
            <person name="Kurbessoian T."/>
            <person name="Stajich J.E."/>
        </authorList>
    </citation>
    <scope>NUCLEOTIDE SEQUENCE</scope>
    <source>
        <strain evidence="9">TK_41</strain>
    </source>
</reference>
<evidence type="ECO:0000313" key="9">
    <source>
        <dbReference type="EMBL" id="KAJ9609992.1"/>
    </source>
</evidence>
<evidence type="ECO:0000256" key="2">
    <source>
        <dbReference type="ARBA" id="ARBA00010617"/>
    </source>
</evidence>
<dbReference type="GO" id="GO:0005506">
    <property type="term" value="F:iron ion binding"/>
    <property type="evidence" value="ECO:0007669"/>
    <property type="project" value="InterPro"/>
</dbReference>
<dbReference type="InterPro" id="IPR036396">
    <property type="entry name" value="Cyt_P450_sf"/>
</dbReference>
<keyword evidence="10" id="KW-1185">Reference proteome</keyword>
<protein>
    <recommendedName>
        <fullName evidence="11">Cytochrome P450</fullName>
    </recommendedName>
</protein>
<dbReference type="EMBL" id="JAPDRK010000008">
    <property type="protein sequence ID" value="KAJ9609992.1"/>
    <property type="molecule type" value="Genomic_DNA"/>
</dbReference>
<evidence type="ECO:0000256" key="8">
    <source>
        <dbReference type="RuleBase" id="RU000461"/>
    </source>
</evidence>
<accession>A0AA38XAP3</accession>
<dbReference type="GO" id="GO:0004497">
    <property type="term" value="F:monooxygenase activity"/>
    <property type="evidence" value="ECO:0007669"/>
    <property type="project" value="UniProtKB-KW"/>
</dbReference>
<dbReference type="InterPro" id="IPR050364">
    <property type="entry name" value="Cytochrome_P450_fung"/>
</dbReference>
<name>A0AA38XAP3_9EURO</name>
<evidence type="ECO:0000313" key="10">
    <source>
        <dbReference type="Proteomes" id="UP001172673"/>
    </source>
</evidence>
<dbReference type="PRINTS" id="PR00463">
    <property type="entry name" value="EP450I"/>
</dbReference>
<evidence type="ECO:0000256" key="6">
    <source>
        <dbReference type="ARBA" id="ARBA00023033"/>
    </source>
</evidence>
<keyword evidence="7 8" id="KW-0349">Heme</keyword>